<organism evidence="1 2">
    <name type="scientific">Mya arenaria</name>
    <name type="common">Soft-shell clam</name>
    <dbReference type="NCBI Taxonomy" id="6604"/>
    <lineage>
        <taxon>Eukaryota</taxon>
        <taxon>Metazoa</taxon>
        <taxon>Spiralia</taxon>
        <taxon>Lophotrochozoa</taxon>
        <taxon>Mollusca</taxon>
        <taxon>Bivalvia</taxon>
        <taxon>Autobranchia</taxon>
        <taxon>Heteroconchia</taxon>
        <taxon>Euheterodonta</taxon>
        <taxon>Imparidentia</taxon>
        <taxon>Neoheterodontei</taxon>
        <taxon>Myida</taxon>
        <taxon>Myoidea</taxon>
        <taxon>Myidae</taxon>
        <taxon>Mya</taxon>
    </lineage>
</organism>
<gene>
    <name evidence="1" type="ORF">MAR_018380</name>
</gene>
<sequence>MVTQLMSQWIHLKLYSAFQEDLKIPKLYIYSSKEELNQYKSAIHHETVRPKVIYDLTKYFVNNELYKEGVQLSEEWCQYKENPEVCFATNEDLKDLKNTHKDDDQKADQHDTWTELNDQEQAGAGNKDTLLQNTDFTDDGVHALQIAPSENRHPIGLFMDTCAEKILFAAQKRCTNDNRLVPVKYSSICKAEMRNVDERFACSVANIFFILKQLQALKDMATTALRKSKNVSFTAGQLKSSIQIENILKHDEGFRFLKTLRSSPSYYQT</sequence>
<name>A0ABY7EEG8_MYAAR</name>
<protein>
    <submittedName>
        <fullName evidence="1">Uncharacterized protein</fullName>
    </submittedName>
</protein>
<accession>A0ABY7EEG8</accession>
<evidence type="ECO:0000313" key="2">
    <source>
        <dbReference type="Proteomes" id="UP001164746"/>
    </source>
</evidence>
<evidence type="ECO:0000313" key="1">
    <source>
        <dbReference type="EMBL" id="WAR08422.1"/>
    </source>
</evidence>
<keyword evidence="2" id="KW-1185">Reference proteome</keyword>
<dbReference type="Proteomes" id="UP001164746">
    <property type="component" value="Chromosome 6"/>
</dbReference>
<dbReference type="EMBL" id="CP111017">
    <property type="protein sequence ID" value="WAR08422.1"/>
    <property type="molecule type" value="Genomic_DNA"/>
</dbReference>
<proteinExistence type="predicted"/>
<reference evidence="1" key="1">
    <citation type="submission" date="2022-11" db="EMBL/GenBank/DDBJ databases">
        <title>Centuries of genome instability and evolution in soft-shell clam transmissible cancer (bioRxiv).</title>
        <authorList>
            <person name="Hart S.F.M."/>
            <person name="Yonemitsu M.A."/>
            <person name="Giersch R.M."/>
            <person name="Beal B.F."/>
            <person name="Arriagada G."/>
            <person name="Davis B.W."/>
            <person name="Ostrander E.A."/>
            <person name="Goff S.P."/>
            <person name="Metzger M.J."/>
        </authorList>
    </citation>
    <scope>NUCLEOTIDE SEQUENCE</scope>
    <source>
        <strain evidence="1">MELC-2E11</strain>
        <tissue evidence="1">Siphon/mantle</tissue>
    </source>
</reference>